<comment type="caution">
    <text evidence="1">The sequence shown here is derived from an EMBL/GenBank/DDBJ whole genome shotgun (WGS) entry which is preliminary data.</text>
</comment>
<accession>X1HUL7</accession>
<evidence type="ECO:0000313" key="1">
    <source>
        <dbReference type="EMBL" id="GAH57499.1"/>
    </source>
</evidence>
<dbReference type="EMBL" id="BARU01023813">
    <property type="protein sequence ID" value="GAH57499.1"/>
    <property type="molecule type" value="Genomic_DNA"/>
</dbReference>
<name>X1HUL7_9ZZZZ</name>
<sequence>FGITIILSIFGWCGLARVVRGKLISLRKEDLPWRLRLLGQLMEG</sequence>
<protein>
    <submittedName>
        <fullName evidence="1">Uncharacterized protein</fullName>
    </submittedName>
</protein>
<feature type="non-terminal residue" evidence="1">
    <location>
        <position position="1"/>
    </location>
</feature>
<proteinExistence type="predicted"/>
<gene>
    <name evidence="1" type="ORF">S03H2_38605</name>
</gene>
<reference evidence="1" key="1">
    <citation type="journal article" date="2014" name="Front. Microbiol.">
        <title>High frequency of phylogenetically diverse reductive dehalogenase-homologous genes in deep subseafloor sedimentary metagenomes.</title>
        <authorList>
            <person name="Kawai M."/>
            <person name="Futagami T."/>
            <person name="Toyoda A."/>
            <person name="Takaki Y."/>
            <person name="Nishi S."/>
            <person name="Hori S."/>
            <person name="Arai W."/>
            <person name="Tsubouchi T."/>
            <person name="Morono Y."/>
            <person name="Uchiyama I."/>
            <person name="Ito T."/>
            <person name="Fujiyama A."/>
            <person name="Inagaki F."/>
            <person name="Takami H."/>
        </authorList>
    </citation>
    <scope>NUCLEOTIDE SEQUENCE</scope>
    <source>
        <strain evidence="1">Expedition CK06-06</strain>
    </source>
</reference>
<dbReference type="AlphaFoldDB" id="X1HUL7"/>
<organism evidence="1">
    <name type="scientific">marine sediment metagenome</name>
    <dbReference type="NCBI Taxonomy" id="412755"/>
    <lineage>
        <taxon>unclassified sequences</taxon>
        <taxon>metagenomes</taxon>
        <taxon>ecological metagenomes</taxon>
    </lineage>
</organism>